<dbReference type="InterPro" id="IPR017441">
    <property type="entry name" value="Protein_kinase_ATP_BS"/>
</dbReference>
<gene>
    <name evidence="7" type="ORF">S03H2_24643</name>
</gene>
<evidence type="ECO:0000256" key="2">
    <source>
        <dbReference type="ARBA" id="ARBA00022679"/>
    </source>
</evidence>
<evidence type="ECO:0000256" key="1">
    <source>
        <dbReference type="ARBA" id="ARBA00022527"/>
    </source>
</evidence>
<dbReference type="Gene3D" id="1.10.510.10">
    <property type="entry name" value="Transferase(Phosphotransferase) domain 1"/>
    <property type="match status" value="1"/>
</dbReference>
<dbReference type="InterPro" id="IPR011009">
    <property type="entry name" value="Kinase-like_dom_sf"/>
</dbReference>
<keyword evidence="1" id="KW-0723">Serine/threonine-protein kinase</keyword>
<dbReference type="GO" id="GO:0004674">
    <property type="term" value="F:protein serine/threonine kinase activity"/>
    <property type="evidence" value="ECO:0007669"/>
    <property type="project" value="UniProtKB-KW"/>
</dbReference>
<keyword evidence="3" id="KW-0547">Nucleotide-binding</keyword>
<dbReference type="PANTHER" id="PTHR22974">
    <property type="entry name" value="MIXED LINEAGE PROTEIN KINASE"/>
    <property type="match status" value="1"/>
</dbReference>
<dbReference type="GO" id="GO:0007094">
    <property type="term" value="P:mitotic spindle assembly checkpoint signaling"/>
    <property type="evidence" value="ECO:0007669"/>
    <property type="project" value="TreeGrafter"/>
</dbReference>
<dbReference type="GO" id="GO:0034501">
    <property type="term" value="P:protein localization to kinetochore"/>
    <property type="evidence" value="ECO:0007669"/>
    <property type="project" value="TreeGrafter"/>
</dbReference>
<dbReference type="SMART" id="SM00220">
    <property type="entry name" value="S_TKc"/>
    <property type="match status" value="1"/>
</dbReference>
<dbReference type="GO" id="GO:0000776">
    <property type="term" value="C:kinetochore"/>
    <property type="evidence" value="ECO:0007669"/>
    <property type="project" value="TreeGrafter"/>
</dbReference>
<dbReference type="GO" id="GO:0005524">
    <property type="term" value="F:ATP binding"/>
    <property type="evidence" value="ECO:0007669"/>
    <property type="project" value="UniProtKB-KW"/>
</dbReference>
<protein>
    <recommendedName>
        <fullName evidence="6">Protein kinase domain-containing protein</fullName>
    </recommendedName>
</protein>
<organism evidence="7">
    <name type="scientific">marine sediment metagenome</name>
    <dbReference type="NCBI Taxonomy" id="412755"/>
    <lineage>
        <taxon>unclassified sequences</taxon>
        <taxon>metagenomes</taxon>
        <taxon>ecological metagenomes</taxon>
    </lineage>
</organism>
<keyword evidence="5" id="KW-0067">ATP-binding</keyword>
<dbReference type="SUPFAM" id="SSF56112">
    <property type="entry name" value="Protein kinase-like (PK-like)"/>
    <property type="match status" value="1"/>
</dbReference>
<evidence type="ECO:0000313" key="7">
    <source>
        <dbReference type="EMBL" id="GAH40411.1"/>
    </source>
</evidence>
<dbReference type="AlphaFoldDB" id="X1F455"/>
<keyword evidence="2" id="KW-0808">Transferase</keyword>
<accession>X1F455</accession>
<dbReference type="PROSITE" id="PS50011">
    <property type="entry name" value="PROTEIN_KINASE_DOM"/>
    <property type="match status" value="1"/>
</dbReference>
<evidence type="ECO:0000256" key="3">
    <source>
        <dbReference type="ARBA" id="ARBA00022741"/>
    </source>
</evidence>
<evidence type="ECO:0000259" key="6">
    <source>
        <dbReference type="PROSITE" id="PS50011"/>
    </source>
</evidence>
<dbReference type="GO" id="GO:0004712">
    <property type="term" value="F:protein serine/threonine/tyrosine kinase activity"/>
    <property type="evidence" value="ECO:0007669"/>
    <property type="project" value="TreeGrafter"/>
</dbReference>
<dbReference type="Pfam" id="PF00069">
    <property type="entry name" value="Pkinase"/>
    <property type="match status" value="1"/>
</dbReference>
<dbReference type="InterPro" id="IPR000719">
    <property type="entry name" value="Prot_kinase_dom"/>
</dbReference>
<name>X1F455_9ZZZZ</name>
<feature type="non-terminal residue" evidence="7">
    <location>
        <position position="134"/>
    </location>
</feature>
<dbReference type="GO" id="GO:0007059">
    <property type="term" value="P:chromosome segregation"/>
    <property type="evidence" value="ECO:0007669"/>
    <property type="project" value="TreeGrafter"/>
</dbReference>
<proteinExistence type="predicted"/>
<dbReference type="PROSITE" id="PS00107">
    <property type="entry name" value="PROTEIN_KINASE_ATP"/>
    <property type="match status" value="1"/>
</dbReference>
<evidence type="ECO:0000256" key="4">
    <source>
        <dbReference type="ARBA" id="ARBA00022777"/>
    </source>
</evidence>
<comment type="caution">
    <text evidence="7">The sequence shown here is derived from an EMBL/GenBank/DDBJ whole genome shotgun (WGS) entry which is preliminary data.</text>
</comment>
<dbReference type="EMBL" id="BARU01013749">
    <property type="protein sequence ID" value="GAH40411.1"/>
    <property type="molecule type" value="Genomic_DNA"/>
</dbReference>
<feature type="domain" description="Protein kinase" evidence="6">
    <location>
        <begin position="24"/>
        <end position="134"/>
    </location>
</feature>
<reference evidence="7" key="1">
    <citation type="journal article" date="2014" name="Front. Microbiol.">
        <title>High frequency of phylogenetically diverse reductive dehalogenase-homologous genes in deep subseafloor sedimentary metagenomes.</title>
        <authorList>
            <person name="Kawai M."/>
            <person name="Futagami T."/>
            <person name="Toyoda A."/>
            <person name="Takaki Y."/>
            <person name="Nishi S."/>
            <person name="Hori S."/>
            <person name="Arai W."/>
            <person name="Tsubouchi T."/>
            <person name="Morono Y."/>
            <person name="Uchiyama I."/>
            <person name="Ito T."/>
            <person name="Fujiyama A."/>
            <person name="Inagaki F."/>
            <person name="Takami H."/>
        </authorList>
    </citation>
    <scope>NUCLEOTIDE SEQUENCE</scope>
    <source>
        <strain evidence="7">Expedition CK06-06</strain>
    </source>
</reference>
<evidence type="ECO:0000256" key="5">
    <source>
        <dbReference type="ARBA" id="ARBA00022840"/>
    </source>
</evidence>
<sequence length="134" mass="15414">MIRTIIAQTPMKELNRGNTLAGRYEIIEELGKGGMGNVYRVLDKKINEEVALKLIKPAIATDEKIIERFRNELKFARKITHKNICRMYDLNEEEEILYITMEYVLGDDLKNIIRMMGQLNPGKAISIAKQICEG</sequence>
<dbReference type="GO" id="GO:0033316">
    <property type="term" value="P:meiotic spindle assembly checkpoint signaling"/>
    <property type="evidence" value="ECO:0007669"/>
    <property type="project" value="TreeGrafter"/>
</dbReference>
<dbReference type="GO" id="GO:0005634">
    <property type="term" value="C:nucleus"/>
    <property type="evidence" value="ECO:0007669"/>
    <property type="project" value="TreeGrafter"/>
</dbReference>
<dbReference type="PANTHER" id="PTHR22974:SF21">
    <property type="entry name" value="DUAL SPECIFICITY PROTEIN KINASE TTK"/>
    <property type="match status" value="1"/>
</dbReference>
<keyword evidence="4" id="KW-0418">Kinase</keyword>